<dbReference type="Pfam" id="PF00685">
    <property type="entry name" value="Sulfotransfer_1"/>
    <property type="match status" value="1"/>
</dbReference>
<comment type="caution">
    <text evidence="4">The sequence shown here is derived from an EMBL/GenBank/DDBJ whole genome shotgun (WGS) entry which is preliminary data.</text>
</comment>
<dbReference type="PANTHER" id="PTHR10605:SF56">
    <property type="entry name" value="BIFUNCTIONAL HEPARAN SULFATE N-DEACETYLASE_N-SULFOTRANSFERASE"/>
    <property type="match status" value="1"/>
</dbReference>
<sequence length="276" mass="33063">MKIDSKERKPDFLIIGAQRGGTTSMYGYINSHPQVVPAQRKEVHFFDFNFHKGADWYRDQFARFAKSVDRETVQQDVAKVENNFLIGFITGEASPYYLFHPLVPQRVYNLFPQIKLIVLLRNPVARAISHYYHEVKLGFENLSLEDAIAEEEFRLKGELEKILSRETYYSFNHQHYTYLSRGIYIEQIANWMSFFPKEQFLILKSEDFYNDPQAILHQVFDFLRLRPHKLDKYDKWNTADYDIEDVSEATHHQLKQYFQPYNRKLSEYLGRDFDWE</sequence>
<protein>
    <submittedName>
        <fullName evidence="4">Sulfotransferase domain-containing protein</fullName>
    </submittedName>
</protein>
<dbReference type="PANTHER" id="PTHR10605">
    <property type="entry name" value="HEPARAN SULFATE SULFOTRANSFERASE"/>
    <property type="match status" value="1"/>
</dbReference>
<dbReference type="GO" id="GO:0008146">
    <property type="term" value="F:sulfotransferase activity"/>
    <property type="evidence" value="ECO:0007669"/>
    <property type="project" value="InterPro"/>
</dbReference>
<evidence type="ECO:0000256" key="1">
    <source>
        <dbReference type="ARBA" id="ARBA00022679"/>
    </source>
</evidence>
<dbReference type="EMBL" id="JACJPW010000065">
    <property type="protein sequence ID" value="MBD2183830.1"/>
    <property type="molecule type" value="Genomic_DNA"/>
</dbReference>
<evidence type="ECO:0000313" key="5">
    <source>
        <dbReference type="Proteomes" id="UP000641646"/>
    </source>
</evidence>
<proteinExistence type="predicted"/>
<evidence type="ECO:0000259" key="3">
    <source>
        <dbReference type="Pfam" id="PF00685"/>
    </source>
</evidence>
<dbReference type="InterPro" id="IPR027417">
    <property type="entry name" value="P-loop_NTPase"/>
</dbReference>
<dbReference type="InterPro" id="IPR000863">
    <property type="entry name" value="Sulfotransferase_dom"/>
</dbReference>
<reference evidence="4" key="1">
    <citation type="journal article" date="2015" name="ISME J.">
        <title>Draft Genome Sequence of Streptomyces incarnatus NRRL8089, which Produces the Nucleoside Antibiotic Sinefungin.</title>
        <authorList>
            <person name="Oshima K."/>
            <person name="Hattori M."/>
            <person name="Shimizu H."/>
            <person name="Fukuda K."/>
            <person name="Nemoto M."/>
            <person name="Inagaki K."/>
            <person name="Tamura T."/>
        </authorList>
    </citation>
    <scope>NUCLEOTIDE SEQUENCE</scope>
    <source>
        <strain evidence="4">FACHB-1375</strain>
    </source>
</reference>
<feature type="domain" description="Sulfotransferase" evidence="3">
    <location>
        <begin position="10"/>
        <end position="234"/>
    </location>
</feature>
<gene>
    <name evidence="4" type="ORF">H6G03_22650</name>
</gene>
<reference evidence="4" key="2">
    <citation type="submission" date="2020-08" db="EMBL/GenBank/DDBJ databases">
        <authorList>
            <person name="Chen M."/>
            <person name="Teng W."/>
            <person name="Zhao L."/>
            <person name="Hu C."/>
            <person name="Zhou Y."/>
            <person name="Han B."/>
            <person name="Song L."/>
            <person name="Shu W."/>
        </authorList>
    </citation>
    <scope>NUCLEOTIDE SEQUENCE</scope>
    <source>
        <strain evidence="4">FACHB-1375</strain>
    </source>
</reference>
<evidence type="ECO:0000313" key="4">
    <source>
        <dbReference type="EMBL" id="MBD2183830.1"/>
    </source>
</evidence>
<name>A0A926ZI87_9CYAN</name>
<dbReference type="SUPFAM" id="SSF52540">
    <property type="entry name" value="P-loop containing nucleoside triphosphate hydrolases"/>
    <property type="match status" value="1"/>
</dbReference>
<evidence type="ECO:0000256" key="2">
    <source>
        <dbReference type="ARBA" id="ARBA00023180"/>
    </source>
</evidence>
<keyword evidence="1" id="KW-0808">Transferase</keyword>
<dbReference type="InterPro" id="IPR037359">
    <property type="entry name" value="NST/OST"/>
</dbReference>
<organism evidence="4 5">
    <name type="scientific">Aerosakkonema funiforme FACHB-1375</name>
    <dbReference type="NCBI Taxonomy" id="2949571"/>
    <lineage>
        <taxon>Bacteria</taxon>
        <taxon>Bacillati</taxon>
        <taxon>Cyanobacteriota</taxon>
        <taxon>Cyanophyceae</taxon>
        <taxon>Oscillatoriophycideae</taxon>
        <taxon>Aerosakkonematales</taxon>
        <taxon>Aerosakkonemataceae</taxon>
        <taxon>Aerosakkonema</taxon>
    </lineage>
</organism>
<dbReference type="Gene3D" id="3.40.50.300">
    <property type="entry name" value="P-loop containing nucleotide triphosphate hydrolases"/>
    <property type="match status" value="1"/>
</dbReference>
<keyword evidence="5" id="KW-1185">Reference proteome</keyword>
<keyword evidence="2" id="KW-0325">Glycoprotein</keyword>
<accession>A0A926ZI87</accession>
<dbReference type="Proteomes" id="UP000641646">
    <property type="component" value="Unassembled WGS sequence"/>
</dbReference>
<dbReference type="AlphaFoldDB" id="A0A926ZI87"/>
<dbReference type="RefSeq" id="WP_190468979.1">
    <property type="nucleotide sequence ID" value="NZ_JACJPW010000065.1"/>
</dbReference>